<evidence type="ECO:0000313" key="2">
    <source>
        <dbReference type="EMBL" id="QUD86835.1"/>
    </source>
</evidence>
<sequence length="309" mass="32702">MLGADLLAALHKLDEQAEDRRDPGRFWAVPDVPIDVRATAEWQARSRGESLGVWMTAAILNHARAPEAPTTATSSVAFSPDPAPFAETGPEDIFQDADAGDVAAPYEIEAPFAPEPPAADAPAHDCEPTPVIEAEAEAETLIVPCEQALESPEDDLALEMIAAFPADAHAPEEEATAEQPLPPAAYETAYAGVTAWAPAFQPANTLHGGSGMDLIRETIHGIIAYAAPAPMPETGFVVGDADLAEAGDAAATSDDHAPPIMAWSPPEALEPRGLENDDRAAQAATYDAPQALRPKPRRSWLGFLSRRRD</sequence>
<reference evidence="2" key="1">
    <citation type="submission" date="2021-04" db="EMBL/GenBank/DDBJ databases">
        <title>The complete genome sequence of Caulobacter sp. S6.</title>
        <authorList>
            <person name="Tang Y."/>
            <person name="Ouyang W."/>
            <person name="Liu Q."/>
            <person name="Huang B."/>
            <person name="Guo Z."/>
            <person name="Lei P."/>
        </authorList>
    </citation>
    <scope>NUCLEOTIDE SEQUENCE</scope>
    <source>
        <strain evidence="2">S6</strain>
    </source>
</reference>
<organism evidence="2 3">
    <name type="scientific">Phenylobacterium montanum</name>
    <dbReference type="NCBI Taxonomy" id="2823693"/>
    <lineage>
        <taxon>Bacteria</taxon>
        <taxon>Pseudomonadati</taxon>
        <taxon>Pseudomonadota</taxon>
        <taxon>Alphaproteobacteria</taxon>
        <taxon>Caulobacterales</taxon>
        <taxon>Caulobacteraceae</taxon>
        <taxon>Phenylobacterium</taxon>
    </lineage>
</organism>
<proteinExistence type="predicted"/>
<gene>
    <name evidence="2" type="ORF">KCG34_17380</name>
</gene>
<feature type="region of interest" description="Disordered" evidence="1">
    <location>
        <begin position="247"/>
        <end position="309"/>
    </location>
</feature>
<dbReference type="EMBL" id="CP073078">
    <property type="protein sequence ID" value="QUD86835.1"/>
    <property type="molecule type" value="Genomic_DNA"/>
</dbReference>
<evidence type="ECO:0000313" key="3">
    <source>
        <dbReference type="Proteomes" id="UP000676409"/>
    </source>
</evidence>
<feature type="compositionally biased region" description="Basic and acidic residues" evidence="1">
    <location>
        <begin position="269"/>
        <end position="280"/>
    </location>
</feature>
<dbReference type="RefSeq" id="WP_211936887.1">
    <property type="nucleotide sequence ID" value="NZ_CP073078.1"/>
</dbReference>
<name>A0A975ITK6_9CAUL</name>
<feature type="compositionally biased region" description="Low complexity" evidence="1">
    <location>
        <begin position="281"/>
        <end position="291"/>
    </location>
</feature>
<keyword evidence="3" id="KW-1185">Reference proteome</keyword>
<protein>
    <submittedName>
        <fullName evidence="2">Uncharacterized protein</fullName>
    </submittedName>
</protein>
<accession>A0A975ITK6</accession>
<evidence type="ECO:0000256" key="1">
    <source>
        <dbReference type="SAM" id="MobiDB-lite"/>
    </source>
</evidence>
<dbReference type="Proteomes" id="UP000676409">
    <property type="component" value="Chromosome"/>
</dbReference>
<dbReference type="AlphaFoldDB" id="A0A975ITK6"/>
<dbReference type="KEGG" id="caul:KCG34_17380"/>